<dbReference type="PANTHER" id="PTHR10434">
    <property type="entry name" value="1-ACYL-SN-GLYCEROL-3-PHOSPHATE ACYLTRANSFERASE"/>
    <property type="match status" value="1"/>
</dbReference>
<dbReference type="SUPFAM" id="SSF69593">
    <property type="entry name" value="Glycerol-3-phosphate (1)-acyltransferase"/>
    <property type="match status" value="1"/>
</dbReference>
<organism evidence="4">
    <name type="scientific">hydrothermal vent metagenome</name>
    <dbReference type="NCBI Taxonomy" id="652676"/>
    <lineage>
        <taxon>unclassified sequences</taxon>
        <taxon>metagenomes</taxon>
        <taxon>ecological metagenomes</taxon>
    </lineage>
</organism>
<keyword evidence="1 4" id="KW-0808">Transferase</keyword>
<name>A0A3B1B431_9ZZZZ</name>
<accession>A0A3B1B431</accession>
<dbReference type="AlphaFoldDB" id="A0A3B1B431"/>
<dbReference type="GO" id="GO:0006654">
    <property type="term" value="P:phosphatidic acid biosynthetic process"/>
    <property type="evidence" value="ECO:0007669"/>
    <property type="project" value="TreeGrafter"/>
</dbReference>
<evidence type="ECO:0000259" key="3">
    <source>
        <dbReference type="SMART" id="SM00563"/>
    </source>
</evidence>
<dbReference type="EC" id="2.3.1.51" evidence="4"/>
<sequence length="228" mass="25501">MLIAAGTIVIFLFIILVWAGFRANVADWGKPWVNLLDGWFRLFLKYYHRYHYEPVELPEQGAVLLAGNHVSGLDPLLIIAACRRPVRFMVAREEYERFGLRWFFRAGGCIPVERKGQPEKAFREALMALKRGEVVGIFPEGAIHLSSHPPRRLKRGVAMLAKLGDAPVYPVQVSGAAAEGHVILAVLKRGHARLRAFPPLNCAALGQTICLEQLGKLLRAKERVTSDE</sequence>
<gene>
    <name evidence="4" type="ORF">MNBD_GAMMA24-1906</name>
</gene>
<dbReference type="PANTHER" id="PTHR10434:SF11">
    <property type="entry name" value="1-ACYL-SN-GLYCEROL-3-PHOSPHATE ACYLTRANSFERASE"/>
    <property type="match status" value="1"/>
</dbReference>
<keyword evidence="2 4" id="KW-0012">Acyltransferase</keyword>
<dbReference type="SMART" id="SM00563">
    <property type="entry name" value="PlsC"/>
    <property type="match status" value="1"/>
</dbReference>
<dbReference type="GO" id="GO:0003841">
    <property type="term" value="F:1-acylglycerol-3-phosphate O-acyltransferase activity"/>
    <property type="evidence" value="ECO:0007669"/>
    <property type="project" value="UniProtKB-EC"/>
</dbReference>
<dbReference type="CDD" id="cd07989">
    <property type="entry name" value="LPLAT_AGPAT-like"/>
    <property type="match status" value="1"/>
</dbReference>
<proteinExistence type="predicted"/>
<dbReference type="InterPro" id="IPR002123">
    <property type="entry name" value="Plipid/glycerol_acylTrfase"/>
</dbReference>
<feature type="domain" description="Phospholipid/glycerol acyltransferase" evidence="3">
    <location>
        <begin position="63"/>
        <end position="176"/>
    </location>
</feature>
<evidence type="ECO:0000256" key="1">
    <source>
        <dbReference type="ARBA" id="ARBA00022679"/>
    </source>
</evidence>
<dbReference type="Pfam" id="PF01553">
    <property type="entry name" value="Acyltransferase"/>
    <property type="match status" value="1"/>
</dbReference>
<protein>
    <submittedName>
        <fullName evidence="4">Acyl-CoA:1-acyl-sn-glycerol-3-phosphate acyltransferase</fullName>
        <ecNumber evidence="4">2.3.1.51</ecNumber>
    </submittedName>
</protein>
<evidence type="ECO:0000256" key="2">
    <source>
        <dbReference type="ARBA" id="ARBA00023315"/>
    </source>
</evidence>
<dbReference type="EMBL" id="UOFZ01000097">
    <property type="protein sequence ID" value="VAX13099.1"/>
    <property type="molecule type" value="Genomic_DNA"/>
</dbReference>
<reference evidence="4" key="1">
    <citation type="submission" date="2018-06" db="EMBL/GenBank/DDBJ databases">
        <authorList>
            <person name="Zhirakovskaya E."/>
        </authorList>
    </citation>
    <scope>NUCLEOTIDE SEQUENCE</scope>
</reference>
<evidence type="ECO:0000313" key="4">
    <source>
        <dbReference type="EMBL" id="VAX13099.1"/>
    </source>
</evidence>